<evidence type="ECO:0000313" key="4">
    <source>
        <dbReference type="EMBL" id="SDI18757.1"/>
    </source>
</evidence>
<keyword evidence="2" id="KW-1133">Transmembrane helix</keyword>
<dbReference type="RefSeq" id="WP_093147116.1">
    <property type="nucleotide sequence ID" value="NZ_FNEK01000001.1"/>
</dbReference>
<keyword evidence="5" id="KW-1185">Reference proteome</keyword>
<dbReference type="CDD" id="cd08168">
    <property type="entry name" value="Cytochrom_C3"/>
    <property type="match status" value="1"/>
</dbReference>
<dbReference type="InterPro" id="IPR036280">
    <property type="entry name" value="Multihaem_cyt_sf"/>
</dbReference>
<sequence length="588" mass="61691">MPGHVFLRLTVAVGLAATLATTALAQSDTPAQDPAVSPPATAAAVPVSTADHSRFDALAGPFTTAQEVNEACLPCHNTGPEQLHGTLHFSWSWPAASSGQAADASAMAGGMLHVANGFLLSTPSNLDACSSCHIAGTRFEDPAVLDASSAPVAPVDCMSCHEPTGQWTVANFHEDGAACSMCHDERLRGDTPEVKDFVLAAKSVGPSTNASCGACHFNADGGQGVKHGDLNADLLAPPPTLDVHMAAAPEGAGFTCSTCHTTTEHALAGSRYAGGPGARPESPALVGAAASCQGCHGAMPHDAIKRGVRLDRHISTVACETCHIPSIARGETATRVFWDWSTVGKLGRDRKPMAQKQKDGRITYTTEKGHLEVARSFAPDYIWSDGMLDMHRPGTPLPATGATEIDGVEPGRDASTELALIKDAFADAPWIASYSGEPVSEDARIVPVKIMHSVVPIDAENRALASVKFSGRSGDALWNRFRWENAVEAGMEAAGQPFSGEVAFTPVRQMIPVNHMVAPAEVALQCPACHSSDGLLEELPGGFLPGRDRYDWLDKAGLLLLAGTLGAVLFHLVLRLGFALFHRGKRHG</sequence>
<dbReference type="GO" id="GO:0016491">
    <property type="term" value="F:oxidoreductase activity"/>
    <property type="evidence" value="ECO:0007669"/>
    <property type="project" value="TreeGrafter"/>
</dbReference>
<gene>
    <name evidence="4" type="ORF">SAMN04488026_100147</name>
</gene>
<keyword evidence="1 3" id="KW-0732">Signal</keyword>
<dbReference type="Gene3D" id="3.90.10.10">
    <property type="entry name" value="Cytochrome C3"/>
    <property type="match status" value="2"/>
</dbReference>
<dbReference type="InterPro" id="IPR051829">
    <property type="entry name" value="Multiheme_Cytochr_ET"/>
</dbReference>
<feature type="signal peptide" evidence="3">
    <location>
        <begin position="1"/>
        <end position="25"/>
    </location>
</feature>
<reference evidence="4 5" key="1">
    <citation type="submission" date="2016-10" db="EMBL/GenBank/DDBJ databases">
        <authorList>
            <person name="de Groot N.N."/>
        </authorList>
    </citation>
    <scope>NUCLEOTIDE SEQUENCE [LARGE SCALE GENOMIC DNA]</scope>
    <source>
        <strain evidence="4 5">DSM 25294</strain>
    </source>
</reference>
<dbReference type="Pfam" id="PF11783">
    <property type="entry name" value="Cytochrome_cB"/>
    <property type="match status" value="1"/>
</dbReference>
<protein>
    <submittedName>
        <fullName evidence="4">Cytochrome c554 and c-prime</fullName>
    </submittedName>
</protein>
<feature type="transmembrane region" description="Helical" evidence="2">
    <location>
        <begin position="558"/>
        <end position="581"/>
    </location>
</feature>
<dbReference type="Proteomes" id="UP000199382">
    <property type="component" value="Unassembled WGS sequence"/>
</dbReference>
<feature type="chain" id="PRO_5011615025" evidence="3">
    <location>
        <begin position="26"/>
        <end position="588"/>
    </location>
</feature>
<dbReference type="STRING" id="571298.SAMN04488026_100147"/>
<dbReference type="AlphaFoldDB" id="A0A1G8IIZ8"/>
<evidence type="ECO:0000256" key="3">
    <source>
        <dbReference type="SAM" id="SignalP"/>
    </source>
</evidence>
<keyword evidence="2" id="KW-0812">Transmembrane</keyword>
<keyword evidence="2" id="KW-0472">Membrane</keyword>
<dbReference type="PANTHER" id="PTHR35038">
    <property type="entry name" value="DISSIMILATORY SULFITE REDUCTASE SIRA"/>
    <property type="match status" value="1"/>
</dbReference>
<organism evidence="4 5">
    <name type="scientific">Aliiruegeria lutimaris</name>
    <dbReference type="NCBI Taxonomy" id="571298"/>
    <lineage>
        <taxon>Bacteria</taxon>
        <taxon>Pseudomonadati</taxon>
        <taxon>Pseudomonadota</taxon>
        <taxon>Alphaproteobacteria</taxon>
        <taxon>Rhodobacterales</taxon>
        <taxon>Roseobacteraceae</taxon>
        <taxon>Aliiruegeria</taxon>
    </lineage>
</organism>
<accession>A0A1G8IIZ8</accession>
<dbReference type="OrthoDB" id="9788513at2"/>
<dbReference type="InterPro" id="IPR024673">
    <property type="entry name" value="Octahem_Cyt_c"/>
</dbReference>
<evidence type="ECO:0000256" key="2">
    <source>
        <dbReference type="SAM" id="Phobius"/>
    </source>
</evidence>
<name>A0A1G8IIZ8_9RHOB</name>
<evidence type="ECO:0000256" key="1">
    <source>
        <dbReference type="ARBA" id="ARBA00022729"/>
    </source>
</evidence>
<dbReference type="PIRSF" id="PIRSF039014">
    <property type="entry name" value="OTR_cyc"/>
    <property type="match status" value="1"/>
</dbReference>
<evidence type="ECO:0000313" key="5">
    <source>
        <dbReference type="Proteomes" id="UP000199382"/>
    </source>
</evidence>
<dbReference type="PANTHER" id="PTHR35038:SF8">
    <property type="entry name" value="C-TYPE POLYHEME CYTOCHROME OMCC"/>
    <property type="match status" value="1"/>
</dbReference>
<proteinExistence type="predicted"/>
<dbReference type="SUPFAM" id="SSF48695">
    <property type="entry name" value="Multiheme cytochromes"/>
    <property type="match status" value="1"/>
</dbReference>
<dbReference type="EMBL" id="FNEK01000001">
    <property type="protein sequence ID" value="SDI18757.1"/>
    <property type="molecule type" value="Genomic_DNA"/>
</dbReference>